<feature type="transmembrane region" description="Helical" evidence="1">
    <location>
        <begin position="438"/>
        <end position="459"/>
    </location>
</feature>
<feature type="transmembrane region" description="Helical" evidence="1">
    <location>
        <begin position="281"/>
        <end position="300"/>
    </location>
</feature>
<name>A0ABY7TWZ5_9SPHN</name>
<keyword evidence="1" id="KW-0812">Transmembrane</keyword>
<evidence type="ECO:0000313" key="3">
    <source>
        <dbReference type="Proteomes" id="UP001218231"/>
    </source>
</evidence>
<evidence type="ECO:0008006" key="4">
    <source>
        <dbReference type="Google" id="ProtNLM"/>
    </source>
</evidence>
<feature type="transmembrane region" description="Helical" evidence="1">
    <location>
        <begin position="306"/>
        <end position="323"/>
    </location>
</feature>
<reference evidence="2 3" key="1">
    <citation type="submission" date="2023-02" db="EMBL/GenBank/DDBJ databases">
        <title>Genome sequence of Novosphingobium humi KACC 19094.</title>
        <authorList>
            <person name="Kim S."/>
            <person name="Heo J."/>
            <person name="Kwon S.-W."/>
        </authorList>
    </citation>
    <scope>NUCLEOTIDE SEQUENCE [LARGE SCALE GENOMIC DNA]</scope>
    <source>
        <strain evidence="2 3">KACC 19094</strain>
    </source>
</reference>
<organism evidence="2 3">
    <name type="scientific">Novosphingobium humi</name>
    <dbReference type="NCBI Taxonomy" id="2282397"/>
    <lineage>
        <taxon>Bacteria</taxon>
        <taxon>Pseudomonadati</taxon>
        <taxon>Pseudomonadota</taxon>
        <taxon>Alphaproteobacteria</taxon>
        <taxon>Sphingomonadales</taxon>
        <taxon>Sphingomonadaceae</taxon>
        <taxon>Novosphingobium</taxon>
    </lineage>
</organism>
<feature type="transmembrane region" description="Helical" evidence="1">
    <location>
        <begin position="250"/>
        <end position="269"/>
    </location>
</feature>
<dbReference type="RefSeq" id="WP_273617870.1">
    <property type="nucleotide sequence ID" value="NZ_CP117417.1"/>
</dbReference>
<dbReference type="Proteomes" id="UP001218231">
    <property type="component" value="Chromosome"/>
</dbReference>
<keyword evidence="3" id="KW-1185">Reference proteome</keyword>
<feature type="transmembrane region" description="Helical" evidence="1">
    <location>
        <begin position="387"/>
        <end position="406"/>
    </location>
</feature>
<dbReference type="EMBL" id="CP117417">
    <property type="protein sequence ID" value="WCT77498.1"/>
    <property type="molecule type" value="Genomic_DNA"/>
</dbReference>
<sequence>MRGDIRDFFKRVALAYGLVVLLLLLTNAGGIAAGRFPDPDDALRLVELRDWLGGQGWFDVTQHRIDPAHGGVAMHWSRIVDVPLAAVVLVLRPLLGGQGAEMAAMLVVPMVTLAVVMVLVARVAWERLGAEAATLSCLTLAMSVPVVTQIRPMRIDHHGWQVAAAMLALQGLMTRHARIGGWISGAALAIGLSISLEGLPLTAVFGALGAWRWLRPMRSTGPARAALERLQVADASAPLPPAKNVGETKYWLAHFATALAVVSLACFAATRWGDWAQHCDAVAPVHLAMFVWAAVVLRVWRGPALVGFAITGAGALALYFGLAPQCRGGSFNMLDPLVQRLWYQQVAEGLPVWRQDWATALQTVVPPLFALFACVGLIRRSAGEERVWWQEYTLILGGALGVAVLVTRAGAVAGAFSAVPLAWLVGEWLVLARQGRPVALLGIVAAMVPSAPITLWAMVPHPASSPAPATARQVSACEARRHAAVLNAMPQGTVLAPLDIGPDLLLGSRDSVLATGHHRGARGMHDAIAAFVSPPDAAQAIVRANHIAYVALCPDLGEPQIYAREAPHGLAADLLAGRVPSWLAPVRAQGEGLRIWRVR</sequence>
<feature type="transmembrane region" description="Helical" evidence="1">
    <location>
        <begin position="412"/>
        <end position="431"/>
    </location>
</feature>
<feature type="transmembrane region" description="Helical" evidence="1">
    <location>
        <begin position="186"/>
        <end position="211"/>
    </location>
</feature>
<evidence type="ECO:0000256" key="1">
    <source>
        <dbReference type="SAM" id="Phobius"/>
    </source>
</evidence>
<protein>
    <recommendedName>
        <fullName evidence="4">4-amino-4-deoxy-L-arabinose transferase</fullName>
    </recommendedName>
</protein>
<accession>A0ABY7TWZ5</accession>
<feature type="transmembrane region" description="Helical" evidence="1">
    <location>
        <begin position="102"/>
        <end position="125"/>
    </location>
</feature>
<proteinExistence type="predicted"/>
<evidence type="ECO:0000313" key="2">
    <source>
        <dbReference type="EMBL" id="WCT77498.1"/>
    </source>
</evidence>
<keyword evidence="1" id="KW-1133">Transmembrane helix</keyword>
<keyword evidence="1" id="KW-0472">Membrane</keyword>
<feature type="transmembrane region" description="Helical" evidence="1">
    <location>
        <begin position="132"/>
        <end position="151"/>
    </location>
</feature>
<gene>
    <name evidence="2" type="ORF">PQ457_00440</name>
</gene>